<reference evidence="9" key="1">
    <citation type="submission" date="2015-09" db="EMBL/GenBank/DDBJ databases">
        <authorList>
            <person name="Daims H."/>
        </authorList>
    </citation>
    <scope>NUCLEOTIDE SEQUENCE [LARGE SCALE GENOMIC DNA]</scope>
</reference>
<dbReference type="Pfam" id="PF00107">
    <property type="entry name" value="ADH_zinc_N"/>
    <property type="match status" value="1"/>
</dbReference>
<dbReference type="AlphaFoldDB" id="A0A0S4KW43"/>
<comment type="similarity">
    <text evidence="2">Belongs to the zinc-containing alcohol dehydrogenase family.</text>
</comment>
<dbReference type="CDD" id="cd08298">
    <property type="entry name" value="CAD2"/>
    <property type="match status" value="1"/>
</dbReference>
<dbReference type="EC" id="1.1.1.1" evidence="3"/>
<dbReference type="GO" id="GO:0004022">
    <property type="term" value="F:alcohol dehydrogenase (NAD+) activity"/>
    <property type="evidence" value="ECO:0007669"/>
    <property type="project" value="UniProtKB-EC"/>
</dbReference>
<dbReference type="STRING" id="1715989.NITINOP_1653"/>
<dbReference type="PANTHER" id="PTHR42940">
    <property type="entry name" value="ALCOHOL DEHYDROGENASE 1-RELATED"/>
    <property type="match status" value="1"/>
</dbReference>
<protein>
    <recommendedName>
        <fullName evidence="3">alcohol dehydrogenase</fullName>
        <ecNumber evidence="3">1.1.1.1</ecNumber>
    </recommendedName>
</protein>
<keyword evidence="4" id="KW-0479">Metal-binding</keyword>
<evidence type="ECO:0000256" key="6">
    <source>
        <dbReference type="ARBA" id="ARBA00023002"/>
    </source>
</evidence>
<dbReference type="PANTHER" id="PTHR42940:SF8">
    <property type="entry name" value="VACUOLAR PROTEIN SORTING-ASSOCIATED PROTEIN 11"/>
    <property type="match status" value="1"/>
</dbReference>
<evidence type="ECO:0000313" key="8">
    <source>
        <dbReference type="EMBL" id="CUQ66628.1"/>
    </source>
</evidence>
<proteinExistence type="inferred from homology"/>
<sequence>MKAMVLNQTGDVSENRLSLVERTVPEPGPKDVLVKIHVCGVCRTDLHVVEGELPNVRLPLIPGHQAVGTVVRVGRDVRDVQEGDRVGIAWLQGTCERCEFCTSGRENLCEAARFTGYQVDGGYAEYAVAPARFAYPIPRVFSDDEAAPLLCAGIIGYRALRLSGIKPGQRLGLYGFGAAAHIAIQIARHWGCHVYVCSLKAEHRELAKQLGAVWVGGASDMPPDHLHGSIIFAPAGELVPPALRALERGGTLALAGIHMSPIPPLDYDSEVFGERAIRSVTANTRQDGLDFLREAAAIPIKPHTVRFPLEEADRALQALKAGSFQGAAVLEIRSPS</sequence>
<evidence type="ECO:0000256" key="3">
    <source>
        <dbReference type="ARBA" id="ARBA00013190"/>
    </source>
</evidence>
<dbReference type="InterPro" id="IPR036291">
    <property type="entry name" value="NAD(P)-bd_dom_sf"/>
</dbReference>
<dbReference type="Pfam" id="PF08240">
    <property type="entry name" value="ADH_N"/>
    <property type="match status" value="1"/>
</dbReference>
<evidence type="ECO:0000256" key="1">
    <source>
        <dbReference type="ARBA" id="ARBA00001947"/>
    </source>
</evidence>
<dbReference type="KEGG" id="nio:NITINOP_1653"/>
<feature type="domain" description="Enoyl reductase (ER)" evidence="7">
    <location>
        <begin position="10"/>
        <end position="330"/>
    </location>
</feature>
<dbReference type="Proteomes" id="UP000066284">
    <property type="component" value="Chromosome 1"/>
</dbReference>
<dbReference type="RefSeq" id="WP_062484618.1">
    <property type="nucleotide sequence ID" value="NZ_LN885086.1"/>
</dbReference>
<name>A0A0S4KW43_9BACT</name>
<evidence type="ECO:0000256" key="5">
    <source>
        <dbReference type="ARBA" id="ARBA00022833"/>
    </source>
</evidence>
<gene>
    <name evidence="8" type="primary">adhA</name>
    <name evidence="8" type="ORF">NITINOP_1653</name>
</gene>
<keyword evidence="9" id="KW-1185">Reference proteome</keyword>
<dbReference type="SMART" id="SM00829">
    <property type="entry name" value="PKS_ER"/>
    <property type="match status" value="1"/>
</dbReference>
<dbReference type="GO" id="GO:0046872">
    <property type="term" value="F:metal ion binding"/>
    <property type="evidence" value="ECO:0007669"/>
    <property type="project" value="UniProtKB-KW"/>
</dbReference>
<dbReference type="OrthoDB" id="9806940at2"/>
<dbReference type="SUPFAM" id="SSF51735">
    <property type="entry name" value="NAD(P)-binding Rossmann-fold domains"/>
    <property type="match status" value="1"/>
</dbReference>
<organism evidence="8 9">
    <name type="scientific">Candidatus Nitrospira inopinata</name>
    <dbReference type="NCBI Taxonomy" id="1715989"/>
    <lineage>
        <taxon>Bacteria</taxon>
        <taxon>Pseudomonadati</taxon>
        <taxon>Nitrospirota</taxon>
        <taxon>Nitrospiria</taxon>
        <taxon>Nitrospirales</taxon>
        <taxon>Nitrospiraceae</taxon>
        <taxon>Nitrospira</taxon>
    </lineage>
</organism>
<accession>A0A0S4KW43</accession>
<comment type="cofactor">
    <cofactor evidence="1">
        <name>Zn(2+)</name>
        <dbReference type="ChEBI" id="CHEBI:29105"/>
    </cofactor>
</comment>
<keyword evidence="5" id="KW-0862">Zinc</keyword>
<dbReference type="InterPro" id="IPR014187">
    <property type="entry name" value="ADH_Zn_typ-2"/>
</dbReference>
<dbReference type="NCBIfam" id="TIGR02822">
    <property type="entry name" value="adh_fam_2"/>
    <property type="match status" value="1"/>
</dbReference>
<dbReference type="GO" id="GO:0005737">
    <property type="term" value="C:cytoplasm"/>
    <property type="evidence" value="ECO:0007669"/>
    <property type="project" value="TreeGrafter"/>
</dbReference>
<dbReference type="EMBL" id="LN885086">
    <property type="protein sequence ID" value="CUQ66628.1"/>
    <property type="molecule type" value="Genomic_DNA"/>
</dbReference>
<keyword evidence="6 8" id="KW-0560">Oxidoreductase</keyword>
<evidence type="ECO:0000259" key="7">
    <source>
        <dbReference type="SMART" id="SM00829"/>
    </source>
</evidence>
<dbReference type="Gene3D" id="3.40.50.720">
    <property type="entry name" value="NAD(P)-binding Rossmann-like Domain"/>
    <property type="match status" value="1"/>
</dbReference>
<dbReference type="InterPro" id="IPR011032">
    <property type="entry name" value="GroES-like_sf"/>
</dbReference>
<evidence type="ECO:0000256" key="4">
    <source>
        <dbReference type="ARBA" id="ARBA00022723"/>
    </source>
</evidence>
<evidence type="ECO:0000256" key="2">
    <source>
        <dbReference type="ARBA" id="ARBA00008072"/>
    </source>
</evidence>
<evidence type="ECO:0000313" key="9">
    <source>
        <dbReference type="Proteomes" id="UP000066284"/>
    </source>
</evidence>
<dbReference type="InterPro" id="IPR020843">
    <property type="entry name" value="ER"/>
</dbReference>
<dbReference type="InterPro" id="IPR013149">
    <property type="entry name" value="ADH-like_C"/>
</dbReference>
<dbReference type="Gene3D" id="3.90.180.10">
    <property type="entry name" value="Medium-chain alcohol dehydrogenases, catalytic domain"/>
    <property type="match status" value="1"/>
</dbReference>
<dbReference type="SUPFAM" id="SSF50129">
    <property type="entry name" value="GroES-like"/>
    <property type="match status" value="1"/>
</dbReference>
<dbReference type="InterPro" id="IPR013154">
    <property type="entry name" value="ADH-like_N"/>
</dbReference>